<dbReference type="EMBL" id="CAXKWB010050263">
    <property type="protein sequence ID" value="CAL4169524.1"/>
    <property type="molecule type" value="Genomic_DNA"/>
</dbReference>
<proteinExistence type="predicted"/>
<sequence>MFVAIVPLVFFVLAEAAIPALKTGNVGAPPQQQIEPPTHQFEPLTQQIEHTPPEAHNKGDNQVYTSEYSLQFCSMKYCSLLTLHMWEQCCVLTKKCCAYVEYAKNTNSLIPRKKNQNGSFNLQLDKN</sequence>
<dbReference type="AlphaFoldDB" id="A0AAV2S969"/>
<keyword evidence="3" id="KW-1185">Reference proteome</keyword>
<reference evidence="2 3" key="1">
    <citation type="submission" date="2024-05" db="EMBL/GenBank/DDBJ databases">
        <authorList>
            <person name="Wallberg A."/>
        </authorList>
    </citation>
    <scope>NUCLEOTIDE SEQUENCE [LARGE SCALE GENOMIC DNA]</scope>
</reference>
<dbReference type="Proteomes" id="UP001497623">
    <property type="component" value="Unassembled WGS sequence"/>
</dbReference>
<feature type="chain" id="PRO_5043932055" evidence="1">
    <location>
        <begin position="17"/>
        <end position="127"/>
    </location>
</feature>
<evidence type="ECO:0000313" key="2">
    <source>
        <dbReference type="EMBL" id="CAL4169524.1"/>
    </source>
</evidence>
<comment type="caution">
    <text evidence="2">The sequence shown here is derived from an EMBL/GenBank/DDBJ whole genome shotgun (WGS) entry which is preliminary data.</text>
</comment>
<feature type="signal peptide" evidence="1">
    <location>
        <begin position="1"/>
        <end position="16"/>
    </location>
</feature>
<evidence type="ECO:0000256" key="1">
    <source>
        <dbReference type="SAM" id="SignalP"/>
    </source>
</evidence>
<gene>
    <name evidence="2" type="ORF">MNOR_LOCUS33892</name>
</gene>
<accession>A0AAV2S969</accession>
<protein>
    <submittedName>
        <fullName evidence="2">Uncharacterized protein</fullName>
    </submittedName>
</protein>
<name>A0AAV2S969_MEGNR</name>
<evidence type="ECO:0000313" key="3">
    <source>
        <dbReference type="Proteomes" id="UP001497623"/>
    </source>
</evidence>
<keyword evidence="1" id="KW-0732">Signal</keyword>
<organism evidence="2 3">
    <name type="scientific">Meganyctiphanes norvegica</name>
    <name type="common">Northern krill</name>
    <name type="synonym">Thysanopoda norvegica</name>
    <dbReference type="NCBI Taxonomy" id="48144"/>
    <lineage>
        <taxon>Eukaryota</taxon>
        <taxon>Metazoa</taxon>
        <taxon>Ecdysozoa</taxon>
        <taxon>Arthropoda</taxon>
        <taxon>Crustacea</taxon>
        <taxon>Multicrustacea</taxon>
        <taxon>Malacostraca</taxon>
        <taxon>Eumalacostraca</taxon>
        <taxon>Eucarida</taxon>
        <taxon>Euphausiacea</taxon>
        <taxon>Euphausiidae</taxon>
        <taxon>Meganyctiphanes</taxon>
    </lineage>
</organism>